<dbReference type="RefSeq" id="XP_016461978.1">
    <property type="nucleotide sequence ID" value="XM_016606492.1"/>
</dbReference>
<evidence type="ECO:0000313" key="12">
    <source>
        <dbReference type="RefSeq" id="XP_016461979.1"/>
    </source>
</evidence>
<dbReference type="InterPro" id="IPR007594">
    <property type="entry name" value="RFT1"/>
</dbReference>
<dbReference type="Proteomes" id="UP000790787">
    <property type="component" value="Chromosome 4"/>
</dbReference>
<evidence type="ECO:0000256" key="9">
    <source>
        <dbReference type="RuleBase" id="RU365067"/>
    </source>
</evidence>
<dbReference type="Pfam" id="PF04506">
    <property type="entry name" value="Rft-1"/>
    <property type="match status" value="1"/>
</dbReference>
<protein>
    <recommendedName>
        <fullName evidence="9">Protein RFT1 homolog</fullName>
    </recommendedName>
</protein>
<dbReference type="KEGG" id="nta:107785243"/>
<evidence type="ECO:0000256" key="1">
    <source>
        <dbReference type="ARBA" id="ARBA00004477"/>
    </source>
</evidence>
<evidence type="ECO:0000256" key="5">
    <source>
        <dbReference type="ARBA" id="ARBA00022824"/>
    </source>
</evidence>
<keyword evidence="5" id="KW-0256">Endoplasmic reticulum</keyword>
<organism evidence="12">
    <name type="scientific">Nicotiana tabacum</name>
    <name type="common">Common tobacco</name>
    <dbReference type="NCBI Taxonomy" id="4097"/>
    <lineage>
        <taxon>Eukaryota</taxon>
        <taxon>Viridiplantae</taxon>
        <taxon>Streptophyta</taxon>
        <taxon>Embryophyta</taxon>
        <taxon>Tracheophyta</taxon>
        <taxon>Spermatophyta</taxon>
        <taxon>Magnoliopsida</taxon>
        <taxon>eudicotyledons</taxon>
        <taxon>Gunneridae</taxon>
        <taxon>Pentapetalae</taxon>
        <taxon>asterids</taxon>
        <taxon>lamiids</taxon>
        <taxon>Solanales</taxon>
        <taxon>Solanaceae</taxon>
        <taxon>Nicotianoideae</taxon>
        <taxon>Nicotianeae</taxon>
        <taxon>Nicotiana</taxon>
    </lineage>
</organism>
<evidence type="ECO:0000313" key="11">
    <source>
        <dbReference type="RefSeq" id="XP_016461978.1"/>
    </source>
</evidence>
<dbReference type="PANTHER" id="PTHR13117">
    <property type="entry name" value="ENDOPLASMIC RETICULUM MULTISPAN TRANSMEMBRANE PROTEIN-RELATED"/>
    <property type="match status" value="1"/>
</dbReference>
<evidence type="ECO:0000256" key="2">
    <source>
        <dbReference type="ARBA" id="ARBA00004922"/>
    </source>
</evidence>
<comment type="function">
    <text evidence="8 9">Intramembrane glycolipid transporter that operates in the biosynthetic pathway of dolichol-linked oligosaccharides, the glycan precursors employed in protein asparagine (N)-glycosylation. The sequential addition of sugars to dolichol pyrophosphate produces dolichol-linked oligosaccharides containing fourteen sugars, including two GlcNAcs, nine mannoses and three glucoses. Once assembled, the oligosaccharide is transferred from the lipid to nascent proteins by oligosaccharyltransferases. The assembly of dolichol-linked oligosaccharides begins on the cytosolic side of the endoplasmic reticulum membrane and finishes in its lumen. RFT1 could mediate the translocation of the cytosolically oriented intermediate DolPP-GlcNAc2Man5, produced by ALG11, into the ER lumen where dolichol-linked oligosaccharides assembly continues. However, the intramembrane lipid transporter activity could not be confirmed in vitro.</text>
</comment>
<dbReference type="GO" id="GO:0005789">
    <property type="term" value="C:endoplasmic reticulum membrane"/>
    <property type="evidence" value="ECO:0007669"/>
    <property type="project" value="UniProtKB-SubCell"/>
</dbReference>
<dbReference type="RefSeq" id="XP_016461979.1">
    <property type="nucleotide sequence ID" value="XM_016606493.1"/>
</dbReference>
<dbReference type="PaxDb" id="4097-A0A1S3ZCC1"/>
<reference key="1">
    <citation type="journal article" date="2014" name="Nat. Commun.">
        <title>The tobacco genome sequence and its comparison with those of tomato and potato.</title>
        <authorList>
            <person name="Sierro N."/>
            <person name="Battey J.N."/>
            <person name="Ouadi S."/>
            <person name="Bakaher N."/>
            <person name="Bovet L."/>
            <person name="Willig A."/>
            <person name="Goepfert S."/>
            <person name="Peitsch M.C."/>
            <person name="Ivanov N.V."/>
        </authorList>
    </citation>
    <scope>NUCLEOTIDE SEQUENCE [LARGE SCALE GENOMIC DNA]</scope>
    <source>
        <strain>cv. TN90</strain>
    </source>
</reference>
<dbReference type="GO" id="GO:0006488">
    <property type="term" value="P:dolichol-linked oligosaccharide biosynthetic process"/>
    <property type="evidence" value="ECO:0007669"/>
    <property type="project" value="InterPro"/>
</dbReference>
<comment type="similarity">
    <text evidence="3 9">Belongs to the RFT1 family.</text>
</comment>
<dbReference type="PANTHER" id="PTHR13117:SF5">
    <property type="entry name" value="PROTEIN RFT1 HOMOLOG"/>
    <property type="match status" value="1"/>
</dbReference>
<evidence type="ECO:0000256" key="7">
    <source>
        <dbReference type="ARBA" id="ARBA00023136"/>
    </source>
</evidence>
<dbReference type="AlphaFoldDB" id="A0A1S3ZCC1"/>
<reference evidence="11 12" key="2">
    <citation type="submission" date="2025-04" db="UniProtKB">
        <authorList>
            <consortium name="RefSeq"/>
        </authorList>
    </citation>
    <scope>IDENTIFICATION</scope>
</reference>
<keyword evidence="7" id="KW-0472">Membrane</keyword>
<keyword evidence="4" id="KW-0812">Transmembrane</keyword>
<accession>A0A1S3ZCC1</accession>
<sequence>MQLLDRPIARHLTEEHYAFVVTSRGTCYLCQPSGIITRFSPLNTSALHLGGALVDVHSKETSMLLSHGRCERLASVGSRRVEVGLTSLGESLLGGTLRSWSRLRTCPWTGGCEGFACILELLAAPFYILSQNLLLLKSRLIVETAATLSHCLTIYFLFVKLPDMVFGFICQRYFISTSFHLKELVSKALPVC</sequence>
<evidence type="ECO:0000256" key="4">
    <source>
        <dbReference type="ARBA" id="ARBA00022692"/>
    </source>
</evidence>
<evidence type="ECO:0000256" key="3">
    <source>
        <dbReference type="ARBA" id="ARBA00010288"/>
    </source>
</evidence>
<evidence type="ECO:0000256" key="8">
    <source>
        <dbReference type="ARBA" id="ARBA00045912"/>
    </source>
</evidence>
<dbReference type="STRING" id="4097.A0A1S3ZCC1"/>
<keyword evidence="10" id="KW-1185">Reference proteome</keyword>
<dbReference type="OrthoDB" id="10334304at2759"/>
<comment type="subcellular location">
    <subcellularLocation>
        <location evidence="1 9">Endoplasmic reticulum membrane</location>
        <topology evidence="1 9">Multi-pass membrane protein</topology>
    </subcellularLocation>
</comment>
<dbReference type="GeneID" id="107785243"/>
<evidence type="ECO:0000256" key="6">
    <source>
        <dbReference type="ARBA" id="ARBA00022989"/>
    </source>
</evidence>
<keyword evidence="6" id="KW-1133">Transmembrane helix</keyword>
<gene>
    <name evidence="11 12" type="primary">LOC107785243</name>
</gene>
<name>A0A1S3ZCC1_TOBAC</name>
<comment type="pathway">
    <text evidence="2">Protein modification; protein glycosylation.</text>
</comment>
<evidence type="ECO:0000313" key="10">
    <source>
        <dbReference type="Proteomes" id="UP000790787"/>
    </source>
</evidence>
<proteinExistence type="inferred from homology"/>